<evidence type="ECO:0000313" key="5">
    <source>
        <dbReference type="EMBL" id="KAI9557825.1"/>
    </source>
</evidence>
<name>A0AAD5L9I6_9CRUS</name>
<evidence type="ECO:0000256" key="2">
    <source>
        <dbReference type="ARBA" id="ARBA00022670"/>
    </source>
</evidence>
<dbReference type="GO" id="GO:0008233">
    <property type="term" value="F:peptidase activity"/>
    <property type="evidence" value="ECO:0007669"/>
    <property type="project" value="UniProtKB-KW"/>
</dbReference>
<evidence type="ECO:0000256" key="1">
    <source>
        <dbReference type="ARBA" id="ARBA00008140"/>
    </source>
</evidence>
<dbReference type="InterPro" id="IPR042266">
    <property type="entry name" value="PPPDE_sf"/>
</dbReference>
<keyword evidence="3" id="KW-0378">Hydrolase</keyword>
<gene>
    <name evidence="5" type="ORF">GHT06_014574</name>
</gene>
<dbReference type="InterPro" id="IPR008580">
    <property type="entry name" value="PPPDE_dom"/>
</dbReference>
<dbReference type="Gene3D" id="3.90.1720.30">
    <property type="entry name" value="PPPDE domains"/>
    <property type="match status" value="1"/>
</dbReference>
<evidence type="ECO:0000256" key="3">
    <source>
        <dbReference type="ARBA" id="ARBA00022801"/>
    </source>
</evidence>
<keyword evidence="6" id="KW-1185">Reference proteome</keyword>
<organism evidence="5 6">
    <name type="scientific">Daphnia sinensis</name>
    <dbReference type="NCBI Taxonomy" id="1820382"/>
    <lineage>
        <taxon>Eukaryota</taxon>
        <taxon>Metazoa</taxon>
        <taxon>Ecdysozoa</taxon>
        <taxon>Arthropoda</taxon>
        <taxon>Crustacea</taxon>
        <taxon>Branchiopoda</taxon>
        <taxon>Diplostraca</taxon>
        <taxon>Cladocera</taxon>
        <taxon>Anomopoda</taxon>
        <taxon>Daphniidae</taxon>
        <taxon>Daphnia</taxon>
        <taxon>Daphnia similis group</taxon>
    </lineage>
</organism>
<feature type="domain" description="PPPDE" evidence="4">
    <location>
        <begin position="61"/>
        <end position="175"/>
    </location>
</feature>
<dbReference type="Pfam" id="PF05903">
    <property type="entry name" value="Peptidase_C97"/>
    <property type="match status" value="1"/>
</dbReference>
<dbReference type="EMBL" id="WJBH02000005">
    <property type="protein sequence ID" value="KAI9557825.1"/>
    <property type="molecule type" value="Genomic_DNA"/>
</dbReference>
<comment type="caution">
    <text evidence="5">The sequence shown here is derived from an EMBL/GenBank/DDBJ whole genome shotgun (WGS) entry which is preliminary data.</text>
</comment>
<keyword evidence="2" id="KW-0645">Protease</keyword>
<dbReference type="PANTHER" id="PTHR33173:SF2">
    <property type="entry name" value="MYND-TYPE DOMAIN-CONTAINING PROTEIN"/>
    <property type="match status" value="1"/>
</dbReference>
<reference evidence="5 6" key="1">
    <citation type="submission" date="2022-05" db="EMBL/GenBank/DDBJ databases">
        <title>A multi-omics perspective on studying reproductive biology in Daphnia sinensis.</title>
        <authorList>
            <person name="Jia J."/>
        </authorList>
    </citation>
    <scope>NUCLEOTIDE SEQUENCE [LARGE SCALE GENOMIC DNA]</scope>
    <source>
        <strain evidence="5 6">WSL</strain>
    </source>
</reference>
<dbReference type="GO" id="GO:0006508">
    <property type="term" value="P:proteolysis"/>
    <property type="evidence" value="ECO:0007669"/>
    <property type="project" value="UniProtKB-KW"/>
</dbReference>
<evidence type="ECO:0000259" key="4">
    <source>
        <dbReference type="Pfam" id="PF05903"/>
    </source>
</evidence>
<dbReference type="PANTHER" id="PTHR33173">
    <property type="match status" value="1"/>
</dbReference>
<dbReference type="AlphaFoldDB" id="A0AAD5L9I6"/>
<dbReference type="Proteomes" id="UP000820818">
    <property type="component" value="Linkage Group LG5"/>
</dbReference>
<evidence type="ECO:0000313" key="6">
    <source>
        <dbReference type="Proteomes" id="UP000820818"/>
    </source>
</evidence>
<protein>
    <recommendedName>
        <fullName evidence="4">PPPDE domain-containing protein</fullName>
    </recommendedName>
</protein>
<accession>A0AAD5L9I6</accession>
<sequence>MGSSSSSMSSGSRSTGAVYTKKLYFDPNADSPEGRDYWITDSELRETLSELVDVTERIIEVRYYKHPLGSWQLMDNVLHHAFIVFETNKWWWSIEKNDEGVTIQRSKDFDSVCYRYRRTKRKTSIGKGVEMVKKASGSSTVMELINHIWRKDYLNQEYDLLTYNCQHFADLLYEFI</sequence>
<comment type="similarity">
    <text evidence="1">Belongs to the DeSI family.</text>
</comment>
<proteinExistence type="inferred from homology"/>